<evidence type="ECO:0000313" key="2">
    <source>
        <dbReference type="EMBL" id="MBO0447915.1"/>
    </source>
</evidence>
<keyword evidence="1" id="KW-0812">Transmembrane</keyword>
<protein>
    <submittedName>
        <fullName evidence="2">Uncharacterized protein</fullName>
    </submittedName>
</protein>
<keyword evidence="1" id="KW-1133">Transmembrane helix</keyword>
<gene>
    <name evidence="2" type="ORF">JZO76_00030</name>
</gene>
<comment type="caution">
    <text evidence="2">The sequence shown here is derived from an EMBL/GenBank/DDBJ whole genome shotgun (WGS) entry which is preliminary data.</text>
</comment>
<sequence>MKFLKRINDSLTAMIVIVIFSLLFVAFAYMGSINLTITLIVIVAFVVIACSFLLGEYVQAQEIKKTDSAGKL</sequence>
<organism evidence="2 3">
    <name type="scientific">Candidatus Enterococcus myersii</name>
    <dbReference type="NCBI Taxonomy" id="2815322"/>
    <lineage>
        <taxon>Bacteria</taxon>
        <taxon>Bacillati</taxon>
        <taxon>Bacillota</taxon>
        <taxon>Bacilli</taxon>
        <taxon>Lactobacillales</taxon>
        <taxon>Enterococcaceae</taxon>
        <taxon>Enterococcus</taxon>
    </lineage>
</organism>
<keyword evidence="1" id="KW-0472">Membrane</keyword>
<feature type="transmembrane region" description="Helical" evidence="1">
    <location>
        <begin position="12"/>
        <end position="30"/>
    </location>
</feature>
<dbReference type="Proteomes" id="UP000664256">
    <property type="component" value="Unassembled WGS sequence"/>
</dbReference>
<dbReference type="RefSeq" id="WP_206902130.1">
    <property type="nucleotide sequence ID" value="NZ_JAFLVT010000001.1"/>
</dbReference>
<evidence type="ECO:0000256" key="1">
    <source>
        <dbReference type="SAM" id="Phobius"/>
    </source>
</evidence>
<name>A0ABS3H4Q8_9ENTE</name>
<keyword evidence="3" id="KW-1185">Reference proteome</keyword>
<dbReference type="EMBL" id="JAFLVT010000001">
    <property type="protein sequence ID" value="MBO0447915.1"/>
    <property type="molecule type" value="Genomic_DNA"/>
</dbReference>
<evidence type="ECO:0000313" key="3">
    <source>
        <dbReference type="Proteomes" id="UP000664256"/>
    </source>
</evidence>
<accession>A0ABS3H4Q8</accession>
<proteinExistence type="predicted"/>
<feature type="transmembrane region" description="Helical" evidence="1">
    <location>
        <begin position="36"/>
        <end position="55"/>
    </location>
</feature>
<reference evidence="2 3" key="1">
    <citation type="submission" date="2021-03" db="EMBL/GenBank/DDBJ databases">
        <title>Enterococcal diversity collection.</title>
        <authorList>
            <person name="Gilmore M.S."/>
            <person name="Schwartzman J."/>
            <person name="Van Tyne D."/>
            <person name="Martin M."/>
            <person name="Earl A.M."/>
            <person name="Manson A.L."/>
            <person name="Straub T."/>
            <person name="Salamzade R."/>
            <person name="Saavedra J."/>
            <person name="Lebreton F."/>
            <person name="Prichula J."/>
            <person name="Schaufler K."/>
            <person name="Gaca A."/>
            <person name="Sgardioli B."/>
            <person name="Wagenaar J."/>
            <person name="Strong T."/>
        </authorList>
    </citation>
    <scope>NUCLEOTIDE SEQUENCE [LARGE SCALE GENOMIC DNA]</scope>
    <source>
        <strain evidence="2 3">MJM12</strain>
    </source>
</reference>